<keyword evidence="2" id="KW-1185">Reference proteome</keyword>
<organism evidence="1 2">
    <name type="scientific">Sneathiella litorea</name>
    <dbReference type="NCBI Taxonomy" id="2606216"/>
    <lineage>
        <taxon>Bacteria</taxon>
        <taxon>Pseudomonadati</taxon>
        <taxon>Pseudomonadota</taxon>
        <taxon>Alphaproteobacteria</taxon>
        <taxon>Sneathiellales</taxon>
        <taxon>Sneathiellaceae</taxon>
        <taxon>Sneathiella</taxon>
    </lineage>
</organism>
<evidence type="ECO:0000313" key="2">
    <source>
        <dbReference type="Proteomes" id="UP000476030"/>
    </source>
</evidence>
<comment type="caution">
    <text evidence="1">The sequence shown here is derived from an EMBL/GenBank/DDBJ whole genome shotgun (WGS) entry which is preliminary data.</text>
</comment>
<dbReference type="RefSeq" id="WP_161315759.1">
    <property type="nucleotide sequence ID" value="NZ_WTUW01000002.1"/>
</dbReference>
<dbReference type="InterPro" id="IPR018655">
    <property type="entry name" value="DUF2086"/>
</dbReference>
<accession>A0A6L8W824</accession>
<gene>
    <name evidence="1" type="ORF">GQE98_11395</name>
</gene>
<proteinExistence type="predicted"/>
<reference evidence="1 2" key="1">
    <citation type="submission" date="2019-12" db="EMBL/GenBank/DDBJ databases">
        <title>Snethiella sp. nov. sp. isolated from sea sand.</title>
        <authorList>
            <person name="Kim J."/>
            <person name="Jeong S.E."/>
            <person name="Jung H.S."/>
            <person name="Jeon C.O."/>
        </authorList>
    </citation>
    <scope>NUCLEOTIDE SEQUENCE [LARGE SCALE GENOMIC DNA]</scope>
    <source>
        <strain evidence="1 2">DP05</strain>
    </source>
</reference>
<dbReference type="Gene3D" id="2.60.120.620">
    <property type="entry name" value="q2cbj1_9rhob like domain"/>
    <property type="match status" value="1"/>
</dbReference>
<sequence length="231" mass="26377">MRSDVFDWRGIEEDLNQNGYARIKNLLTPDECAALIDGYSNGALYRSHIVMQQHGYGQGEYKYYAYPLPDLVAKLRDTFYPPLARIANNWAERLSIGTKYPELLADYTAQCHAAGQVRPTPLILKYKTGDYNRLHQDLYGEHLFPLQMTVLLSARDSDFEGGEFILTEQRVRQQSRARVVPLQRADAVIFPVNQRPVQGKNGVLQVTMRHGVSDVWSGNRYTLGIIFHDAK</sequence>
<dbReference type="Pfam" id="PF09859">
    <property type="entry name" value="Oxygenase-NA"/>
    <property type="match status" value="1"/>
</dbReference>
<dbReference type="EMBL" id="WTUW01000002">
    <property type="protein sequence ID" value="MZR31235.1"/>
    <property type="molecule type" value="Genomic_DNA"/>
</dbReference>
<evidence type="ECO:0000313" key="1">
    <source>
        <dbReference type="EMBL" id="MZR31235.1"/>
    </source>
</evidence>
<dbReference type="Proteomes" id="UP000476030">
    <property type="component" value="Unassembled WGS sequence"/>
</dbReference>
<name>A0A6L8W824_9PROT</name>
<protein>
    <submittedName>
        <fullName evidence="1">Proline hydroxylase</fullName>
    </submittedName>
</protein>
<dbReference type="AlphaFoldDB" id="A0A6L8W824"/>